<dbReference type="PROSITE" id="PS50262">
    <property type="entry name" value="G_PROTEIN_RECEP_F1_2"/>
    <property type="match status" value="1"/>
</dbReference>
<reference evidence="11" key="1">
    <citation type="submission" date="2025-08" db="UniProtKB">
        <authorList>
            <consortium name="RefSeq"/>
        </authorList>
    </citation>
    <scope>IDENTIFICATION</scope>
    <source>
        <tissue evidence="11">Gonads</tissue>
    </source>
</reference>
<keyword evidence="3 8" id="KW-1133">Transmembrane helix</keyword>
<keyword evidence="2 8" id="KW-0812">Transmembrane</keyword>
<dbReference type="InterPro" id="IPR000276">
    <property type="entry name" value="GPCR_Rhodpsn"/>
</dbReference>
<keyword evidence="4" id="KW-0297">G-protein coupled receptor</keyword>
<evidence type="ECO:0000256" key="6">
    <source>
        <dbReference type="ARBA" id="ARBA00023170"/>
    </source>
</evidence>
<feature type="domain" description="G-protein coupled receptors family 1 profile" evidence="9">
    <location>
        <begin position="57"/>
        <end position="254"/>
    </location>
</feature>
<keyword evidence="6" id="KW-0675">Receptor</keyword>
<dbReference type="Proteomes" id="UP000085678">
    <property type="component" value="Unplaced"/>
</dbReference>
<dbReference type="Pfam" id="PF00001">
    <property type="entry name" value="7tm_1"/>
    <property type="match status" value="1"/>
</dbReference>
<feature type="transmembrane region" description="Helical" evidence="8">
    <location>
        <begin position="78"/>
        <end position="103"/>
    </location>
</feature>
<dbReference type="PRINTS" id="PR00237">
    <property type="entry name" value="GPCRRHODOPSN"/>
</dbReference>
<feature type="transmembrane region" description="Helical" evidence="8">
    <location>
        <begin position="41"/>
        <end position="66"/>
    </location>
</feature>
<dbReference type="RefSeq" id="XP_023931720.1">
    <property type="nucleotide sequence ID" value="XM_024075952.1"/>
</dbReference>
<dbReference type="CDD" id="cd00637">
    <property type="entry name" value="7tm_classA_rhodopsin-like"/>
    <property type="match status" value="1"/>
</dbReference>
<protein>
    <submittedName>
        <fullName evidence="11">Melatonin receptor type 1B-like</fullName>
    </submittedName>
</protein>
<evidence type="ECO:0000256" key="7">
    <source>
        <dbReference type="ARBA" id="ARBA00023224"/>
    </source>
</evidence>
<evidence type="ECO:0000313" key="11">
    <source>
        <dbReference type="RefSeq" id="XP_023931720.1"/>
    </source>
</evidence>
<dbReference type="PANTHER" id="PTHR24243:SF208">
    <property type="entry name" value="PYROKININ-1 RECEPTOR"/>
    <property type="match status" value="1"/>
</dbReference>
<proteinExistence type="predicted"/>
<dbReference type="SUPFAM" id="SSF81321">
    <property type="entry name" value="Family A G protein-coupled receptor-like"/>
    <property type="match status" value="1"/>
</dbReference>
<dbReference type="InParanoid" id="A0A2R2MND4"/>
<dbReference type="KEGG" id="lak:112042049"/>
<dbReference type="Gene3D" id="1.20.1070.10">
    <property type="entry name" value="Rhodopsin 7-helix transmembrane proteins"/>
    <property type="match status" value="1"/>
</dbReference>
<feature type="transmembrane region" description="Helical" evidence="8">
    <location>
        <begin position="159"/>
        <end position="181"/>
    </location>
</feature>
<dbReference type="GO" id="GO:0016020">
    <property type="term" value="C:membrane"/>
    <property type="evidence" value="ECO:0007669"/>
    <property type="project" value="UniProtKB-SubCell"/>
</dbReference>
<dbReference type="GeneID" id="112042049"/>
<feature type="transmembrane region" description="Helical" evidence="8">
    <location>
        <begin position="207"/>
        <end position="229"/>
    </location>
</feature>
<evidence type="ECO:0000256" key="8">
    <source>
        <dbReference type="SAM" id="Phobius"/>
    </source>
</evidence>
<keyword evidence="5 8" id="KW-0472">Membrane</keyword>
<feature type="transmembrane region" description="Helical" evidence="8">
    <location>
        <begin position="115"/>
        <end position="138"/>
    </location>
</feature>
<dbReference type="PANTHER" id="PTHR24243">
    <property type="entry name" value="G-PROTEIN COUPLED RECEPTOR"/>
    <property type="match status" value="1"/>
</dbReference>
<dbReference type="InterPro" id="IPR017452">
    <property type="entry name" value="GPCR_Rhodpsn_7TM"/>
</dbReference>
<dbReference type="AlphaFoldDB" id="A0A2R2MND4"/>
<evidence type="ECO:0000259" key="9">
    <source>
        <dbReference type="PROSITE" id="PS50262"/>
    </source>
</evidence>
<name>A0A2R2MND4_LINAN</name>
<feature type="non-terminal residue" evidence="11">
    <location>
        <position position="254"/>
    </location>
</feature>
<evidence type="ECO:0000256" key="1">
    <source>
        <dbReference type="ARBA" id="ARBA00004141"/>
    </source>
</evidence>
<evidence type="ECO:0000256" key="4">
    <source>
        <dbReference type="ARBA" id="ARBA00023040"/>
    </source>
</evidence>
<evidence type="ECO:0000313" key="10">
    <source>
        <dbReference type="Proteomes" id="UP000085678"/>
    </source>
</evidence>
<organism evidence="10 11">
    <name type="scientific">Lingula anatina</name>
    <name type="common">Brachiopod</name>
    <name type="synonym">Lingula unguis</name>
    <dbReference type="NCBI Taxonomy" id="7574"/>
    <lineage>
        <taxon>Eukaryota</taxon>
        <taxon>Metazoa</taxon>
        <taxon>Spiralia</taxon>
        <taxon>Lophotrochozoa</taxon>
        <taxon>Brachiopoda</taxon>
        <taxon>Linguliformea</taxon>
        <taxon>Lingulata</taxon>
        <taxon>Lingulida</taxon>
        <taxon>Linguloidea</taxon>
        <taxon>Lingulidae</taxon>
        <taxon>Lingula</taxon>
    </lineage>
</organism>
<sequence>MTLVSLHLGTDQGLQTNVSNAALTNDSSSHLKSDQPLHERIVVSIVIIIIALAGTMGNLITLVTIAKVKELRKQSTHLFIANLAIADLLLLLIGTPTIVTSMIRNEWLFGQDICNLVAIALSTTSTVSLVQIMVIAINRYCVIVDAKIAPRVFKGWKNGAIILGIWTFMTFSQVMPALGVYEDTFYTYSPRVYQCLLRLPPGKLTHVSYTVMVFYFMIQLAILTCYSLITVKVRNSRKRIHTHYNSGNQQTENT</sequence>
<keyword evidence="10" id="KW-1185">Reference proteome</keyword>
<evidence type="ECO:0000256" key="5">
    <source>
        <dbReference type="ARBA" id="ARBA00023136"/>
    </source>
</evidence>
<gene>
    <name evidence="11" type="primary">LOC112042049</name>
</gene>
<evidence type="ECO:0000256" key="2">
    <source>
        <dbReference type="ARBA" id="ARBA00022692"/>
    </source>
</evidence>
<comment type="subcellular location">
    <subcellularLocation>
        <location evidence="1">Membrane</location>
        <topology evidence="1">Multi-pass membrane protein</topology>
    </subcellularLocation>
</comment>
<dbReference type="GO" id="GO:0004930">
    <property type="term" value="F:G protein-coupled receptor activity"/>
    <property type="evidence" value="ECO:0007669"/>
    <property type="project" value="UniProtKB-KW"/>
</dbReference>
<evidence type="ECO:0000256" key="3">
    <source>
        <dbReference type="ARBA" id="ARBA00022989"/>
    </source>
</evidence>
<keyword evidence="7" id="KW-0807">Transducer</keyword>
<dbReference type="STRING" id="7574.A0A2R2MND4"/>
<accession>A0A2R2MND4</accession>
<dbReference type="OrthoDB" id="6117944at2759"/>